<dbReference type="SUPFAM" id="SSF50952">
    <property type="entry name" value="Soluble quinoprotein glucose dehydrogenase"/>
    <property type="match status" value="1"/>
</dbReference>
<evidence type="ECO:0000313" key="3">
    <source>
        <dbReference type="Proteomes" id="UP000198748"/>
    </source>
</evidence>
<dbReference type="InterPro" id="IPR011042">
    <property type="entry name" value="6-blade_b-propeller_TolB-like"/>
</dbReference>
<protein>
    <submittedName>
        <fullName evidence="2">Glucose/arabinose dehydrogenase, beta-propeller fold</fullName>
    </submittedName>
</protein>
<dbReference type="InterPro" id="IPR011041">
    <property type="entry name" value="Quinoprot_gluc/sorb_DH_b-prop"/>
</dbReference>
<proteinExistence type="predicted"/>
<dbReference type="Gene3D" id="2.120.10.30">
    <property type="entry name" value="TolB, C-terminal domain"/>
    <property type="match status" value="1"/>
</dbReference>
<gene>
    <name evidence="2" type="ORF">SAMN04487996_118179</name>
</gene>
<dbReference type="RefSeq" id="WP_090156171.1">
    <property type="nucleotide sequence ID" value="NZ_FNAN01000018.1"/>
</dbReference>
<reference evidence="3" key="1">
    <citation type="submission" date="2016-10" db="EMBL/GenBank/DDBJ databases">
        <authorList>
            <person name="Varghese N."/>
            <person name="Submissions S."/>
        </authorList>
    </citation>
    <scope>NUCLEOTIDE SEQUENCE [LARGE SCALE GENOMIC DNA]</scope>
    <source>
        <strain evidence="3">DSM 25329</strain>
    </source>
</reference>
<dbReference type="OrthoDB" id="9770043at2"/>
<evidence type="ECO:0000259" key="1">
    <source>
        <dbReference type="Pfam" id="PF07995"/>
    </source>
</evidence>
<dbReference type="InterPro" id="IPR012938">
    <property type="entry name" value="Glc/Sorbosone_DH"/>
</dbReference>
<feature type="domain" description="Glucose/Sorbosone dehydrogenase" evidence="1">
    <location>
        <begin position="48"/>
        <end position="381"/>
    </location>
</feature>
<dbReference type="EMBL" id="FNAN01000018">
    <property type="protein sequence ID" value="SDG43297.1"/>
    <property type="molecule type" value="Genomic_DNA"/>
</dbReference>
<dbReference type="PANTHER" id="PTHR19328:SF75">
    <property type="entry name" value="ALDOSE SUGAR DEHYDROGENASE YLII"/>
    <property type="match status" value="1"/>
</dbReference>
<keyword evidence="3" id="KW-1185">Reference proteome</keyword>
<evidence type="ECO:0000313" key="2">
    <source>
        <dbReference type="EMBL" id="SDG43297.1"/>
    </source>
</evidence>
<sequence length="571" mass="62271">MKHINHYPILRNYLLVCCFILGALRISAQIPDVQINSTAVISGLTSAMQLVHAGDNSNRIFIVERSGIITAFNPGALTTPIEFLNMNSGGQVVGTAGEGGLLSIAFHPDFNVNGFVYTYYTDTNGDLVLARYTSANPLGNVVPASTRVELLKIQHPVNDNHNGGEMHFGYEDGYLYLSTGDGGAGYDPNINGQSTSSLLGKILRIDVNPPLGSGLPYVIPPSNPFGNEIFIRGLRNPFRWSFDRENYGLWIGDVGQDSWEEINHVTAGNASSANFGWRCFEGNGYTPGIAINECPDSASFIKPTYTYRTRTARGNSVIGGVVYRGNDWPVMNGYYIGMDYGSGDIHKINSDGSVKEYQTSTFTGVRDIGEDEAGEIYAVTATAVYRIEAEDPLPVTLVDFSGAPSAEGVRLAWQTVMEKDFKSFEIQHSRDARQFEAIGIIQGANAPTGNLYSFSHSTSENGNLYYRLKMTDTDESFRYSKIITVSRGGESSGDLFVRPSLISSSEMNLFVDEPFQTVEIVNAGGKIILTEKIGGRSGPVNIPLGNTASGIYVVRMAGHDRVVQQKVLVWR</sequence>
<dbReference type="STRING" id="659014.SAMN04487996_118179"/>
<dbReference type="AlphaFoldDB" id="A0A1G7U7A9"/>
<dbReference type="PANTHER" id="PTHR19328">
    <property type="entry name" value="HEDGEHOG-INTERACTING PROTEIN"/>
    <property type="match status" value="1"/>
</dbReference>
<accession>A0A1G7U7A9</accession>
<organism evidence="2 3">
    <name type="scientific">Dyadobacter soli</name>
    <dbReference type="NCBI Taxonomy" id="659014"/>
    <lineage>
        <taxon>Bacteria</taxon>
        <taxon>Pseudomonadati</taxon>
        <taxon>Bacteroidota</taxon>
        <taxon>Cytophagia</taxon>
        <taxon>Cytophagales</taxon>
        <taxon>Spirosomataceae</taxon>
        <taxon>Dyadobacter</taxon>
    </lineage>
</organism>
<name>A0A1G7U7A9_9BACT</name>
<dbReference type="Proteomes" id="UP000198748">
    <property type="component" value="Unassembled WGS sequence"/>
</dbReference>
<dbReference type="Pfam" id="PF07995">
    <property type="entry name" value="GSDH"/>
    <property type="match status" value="1"/>
</dbReference>